<evidence type="ECO:0000259" key="7">
    <source>
        <dbReference type="Pfam" id="PF01435"/>
    </source>
</evidence>
<sequence length="338" mass="35883">MSGFPSDGLPGEGYGPETSRRYRARLVVEGGLARLIDETGTVLAEGPARHAARIAGGPSRAVLQGGWVFETRDHDALEAALGPARGDWLRRAETWHPRLAAVVAGCLIGVWLIWRYGLDLLVAAAIALTPPTLVAAIDRGNLAAIDRVLAKETALPEVQQAEIAALASAAPPPPHGPYRLMLRDMPMIGPNAFALPGGTVVLTDQFAQTFPDPDVIAAVLGHEIAHVSARHGLRQLYRSLSVYVLVALIAGDVGPVLENVLLEGNLLLSLAYSRAHEHEADALGIEIAARAGFDPAALIRFFEELDRITGAQGPAWRSTHPLSADRARAVRDLLGQGG</sequence>
<keyword evidence="3 6" id="KW-0378">Hydrolase</keyword>
<dbReference type="Proteomes" id="UP000466730">
    <property type="component" value="Unassembled WGS sequence"/>
</dbReference>
<keyword evidence="10" id="KW-1185">Reference proteome</keyword>
<keyword evidence="5 6" id="KW-0482">Metalloprotease</keyword>
<evidence type="ECO:0000256" key="3">
    <source>
        <dbReference type="ARBA" id="ARBA00022801"/>
    </source>
</evidence>
<dbReference type="GO" id="GO:0016020">
    <property type="term" value="C:membrane"/>
    <property type="evidence" value="ECO:0007669"/>
    <property type="project" value="TreeGrafter"/>
</dbReference>
<name>A0A844BFM9_9RHOB</name>
<dbReference type="RefSeq" id="WP_153747492.1">
    <property type="nucleotide sequence ID" value="NZ_BAAADI010000032.1"/>
</dbReference>
<evidence type="ECO:0000256" key="5">
    <source>
        <dbReference type="ARBA" id="ARBA00023049"/>
    </source>
</evidence>
<dbReference type="InterPro" id="IPR055518">
    <property type="entry name" value="DUF7092"/>
</dbReference>
<dbReference type="CDD" id="cd07332">
    <property type="entry name" value="M48C_Oma1_like"/>
    <property type="match status" value="1"/>
</dbReference>
<reference evidence="9 10" key="1">
    <citation type="submission" date="2019-11" db="EMBL/GenBank/DDBJ databases">
        <title>Draft Whole-Genome sequence of the marine photosynthetic bacterium Rhodovulum strictum DSM 11289.</title>
        <authorList>
            <person name="Kyndt J.A."/>
            <person name="Meyer T.E."/>
        </authorList>
    </citation>
    <scope>NUCLEOTIDE SEQUENCE [LARGE SCALE GENOMIC DNA]</scope>
    <source>
        <strain evidence="9 10">DSM 11289</strain>
    </source>
</reference>
<evidence type="ECO:0000256" key="2">
    <source>
        <dbReference type="ARBA" id="ARBA00022723"/>
    </source>
</evidence>
<evidence type="ECO:0000313" key="9">
    <source>
        <dbReference type="EMBL" id="MRH20175.1"/>
    </source>
</evidence>
<dbReference type="PANTHER" id="PTHR22726">
    <property type="entry name" value="METALLOENDOPEPTIDASE OMA1"/>
    <property type="match status" value="1"/>
</dbReference>
<evidence type="ECO:0000256" key="4">
    <source>
        <dbReference type="ARBA" id="ARBA00022833"/>
    </source>
</evidence>
<gene>
    <name evidence="9" type="ORF">GH815_04140</name>
</gene>
<feature type="domain" description="DUF7092" evidence="8">
    <location>
        <begin position="14"/>
        <end position="82"/>
    </location>
</feature>
<keyword evidence="4 6" id="KW-0862">Zinc</keyword>
<protein>
    <submittedName>
        <fullName evidence="9">M48 family metalloprotease</fullName>
    </submittedName>
</protein>
<dbReference type="PANTHER" id="PTHR22726:SF1">
    <property type="entry name" value="METALLOENDOPEPTIDASE OMA1, MITOCHONDRIAL"/>
    <property type="match status" value="1"/>
</dbReference>
<accession>A0A844BFM9</accession>
<dbReference type="Gene3D" id="3.30.2010.10">
    <property type="entry name" value="Metalloproteases ('zincins'), catalytic domain"/>
    <property type="match status" value="1"/>
</dbReference>
<keyword evidence="1 6" id="KW-0645">Protease</keyword>
<dbReference type="Pfam" id="PF23368">
    <property type="entry name" value="DUF7092"/>
    <property type="match status" value="1"/>
</dbReference>
<dbReference type="InterPro" id="IPR051156">
    <property type="entry name" value="Mito/Outer_Membr_Metalloprot"/>
</dbReference>
<comment type="cofactor">
    <cofactor evidence="6">
        <name>Zn(2+)</name>
        <dbReference type="ChEBI" id="CHEBI:29105"/>
    </cofactor>
    <text evidence="6">Binds 1 zinc ion per subunit.</text>
</comment>
<keyword evidence="2" id="KW-0479">Metal-binding</keyword>
<comment type="similarity">
    <text evidence="6">Belongs to the peptidase M48 family.</text>
</comment>
<dbReference type="InterPro" id="IPR001915">
    <property type="entry name" value="Peptidase_M48"/>
</dbReference>
<dbReference type="OrthoDB" id="9810445at2"/>
<organism evidence="9 10">
    <name type="scientific">Rhodovulum strictum</name>
    <dbReference type="NCBI Taxonomy" id="58314"/>
    <lineage>
        <taxon>Bacteria</taxon>
        <taxon>Pseudomonadati</taxon>
        <taxon>Pseudomonadota</taxon>
        <taxon>Alphaproteobacteria</taxon>
        <taxon>Rhodobacterales</taxon>
        <taxon>Paracoccaceae</taxon>
        <taxon>Rhodovulum</taxon>
    </lineage>
</organism>
<comment type="caution">
    <text evidence="9">The sequence shown here is derived from an EMBL/GenBank/DDBJ whole genome shotgun (WGS) entry which is preliminary data.</text>
</comment>
<dbReference type="GO" id="GO:0004222">
    <property type="term" value="F:metalloendopeptidase activity"/>
    <property type="evidence" value="ECO:0007669"/>
    <property type="project" value="InterPro"/>
</dbReference>
<evidence type="ECO:0000313" key="10">
    <source>
        <dbReference type="Proteomes" id="UP000466730"/>
    </source>
</evidence>
<dbReference type="GO" id="GO:0046872">
    <property type="term" value="F:metal ion binding"/>
    <property type="evidence" value="ECO:0007669"/>
    <property type="project" value="UniProtKB-KW"/>
</dbReference>
<dbReference type="AlphaFoldDB" id="A0A844BFM9"/>
<dbReference type="Pfam" id="PF01435">
    <property type="entry name" value="Peptidase_M48"/>
    <property type="match status" value="1"/>
</dbReference>
<evidence type="ECO:0000259" key="8">
    <source>
        <dbReference type="Pfam" id="PF23368"/>
    </source>
</evidence>
<dbReference type="GO" id="GO:0051603">
    <property type="term" value="P:proteolysis involved in protein catabolic process"/>
    <property type="evidence" value="ECO:0007669"/>
    <property type="project" value="TreeGrafter"/>
</dbReference>
<feature type="domain" description="Peptidase M48" evidence="7">
    <location>
        <begin position="178"/>
        <end position="332"/>
    </location>
</feature>
<evidence type="ECO:0000256" key="6">
    <source>
        <dbReference type="RuleBase" id="RU003983"/>
    </source>
</evidence>
<proteinExistence type="inferred from homology"/>
<dbReference type="EMBL" id="WJPO01000004">
    <property type="protein sequence ID" value="MRH20175.1"/>
    <property type="molecule type" value="Genomic_DNA"/>
</dbReference>
<evidence type="ECO:0000256" key="1">
    <source>
        <dbReference type="ARBA" id="ARBA00022670"/>
    </source>
</evidence>